<accession>A0A1C3YA66</accession>
<dbReference type="EMBL" id="FMAJ01000016">
    <property type="protein sequence ID" value="SCB61274.1"/>
    <property type="molecule type" value="Genomic_DNA"/>
</dbReference>
<evidence type="ECO:0000313" key="1">
    <source>
        <dbReference type="EMBL" id="SCB61274.1"/>
    </source>
</evidence>
<gene>
    <name evidence="1" type="ORF">GA0061105_11678</name>
</gene>
<reference evidence="1 2" key="1">
    <citation type="submission" date="2016-08" db="EMBL/GenBank/DDBJ databases">
        <authorList>
            <person name="Seilhamer J.J."/>
        </authorList>
    </citation>
    <scope>NUCLEOTIDE SEQUENCE [LARGE SCALE GENOMIC DNA]</scope>
    <source>
        <strain evidence="1 2">HBR26</strain>
    </source>
</reference>
<name>A0A1C3YA66_9HYPH</name>
<evidence type="ECO:0000313" key="2">
    <source>
        <dbReference type="Proteomes" id="UP000198723"/>
    </source>
</evidence>
<sequence length="136" mass="15523">MPRLQLLHRVDPVRSFDHEVGKRLQAADRHSANSRVVLDHQDSFRAPRRGFLSPLLVRMRILSGVGAWKKEAHRRPFAKFAVELQVPCGLLCETVDHAQPKPRSRARRFRGEERSKALSITSDVIPVPVSVTEMRT</sequence>
<protein>
    <submittedName>
        <fullName evidence="1">Uncharacterized protein</fullName>
    </submittedName>
</protein>
<dbReference type="Proteomes" id="UP000198723">
    <property type="component" value="Unassembled WGS sequence"/>
</dbReference>
<organism evidence="1 2">
    <name type="scientific">Rhizobium aethiopicum</name>
    <dbReference type="NCBI Taxonomy" id="1138170"/>
    <lineage>
        <taxon>Bacteria</taxon>
        <taxon>Pseudomonadati</taxon>
        <taxon>Pseudomonadota</taxon>
        <taxon>Alphaproteobacteria</taxon>
        <taxon>Hyphomicrobiales</taxon>
        <taxon>Rhizobiaceae</taxon>
        <taxon>Rhizobium/Agrobacterium group</taxon>
        <taxon>Rhizobium</taxon>
    </lineage>
</organism>
<dbReference type="AlphaFoldDB" id="A0A1C3YA66"/>
<proteinExistence type="predicted"/>